<dbReference type="InterPro" id="IPR006139">
    <property type="entry name" value="D-isomer_2_OHA_DH_cat_dom"/>
</dbReference>
<dbReference type="InterPro" id="IPR050223">
    <property type="entry name" value="D-isomer_2-hydroxyacid_DH"/>
</dbReference>
<feature type="domain" description="D-isomer specific 2-hydroxyacid dehydrogenase catalytic" evidence="4">
    <location>
        <begin position="6"/>
        <end position="320"/>
    </location>
</feature>
<comment type="similarity">
    <text evidence="1 3">Belongs to the D-isomer specific 2-hydroxyacid dehydrogenase family.</text>
</comment>
<feature type="domain" description="D-isomer specific 2-hydroxyacid dehydrogenase NAD-binding" evidence="5">
    <location>
        <begin position="111"/>
        <end position="289"/>
    </location>
</feature>
<evidence type="ECO:0000259" key="4">
    <source>
        <dbReference type="Pfam" id="PF00389"/>
    </source>
</evidence>
<dbReference type="InterPro" id="IPR029753">
    <property type="entry name" value="D-isomer_DH_CS"/>
</dbReference>
<dbReference type="InterPro" id="IPR006140">
    <property type="entry name" value="D-isomer_DH_NAD-bd"/>
</dbReference>
<dbReference type="EMBL" id="JAFBED010000011">
    <property type="protein sequence ID" value="MBM7621834.1"/>
    <property type="molecule type" value="Genomic_DNA"/>
</dbReference>
<dbReference type="InterPro" id="IPR036291">
    <property type="entry name" value="NAD(P)-bd_dom_sf"/>
</dbReference>
<dbReference type="EC" id="1.1.1.26" evidence="6"/>
<dbReference type="GO" id="GO:0047964">
    <property type="term" value="F:glyoxylate reductase (NADH) activity"/>
    <property type="evidence" value="ECO:0007669"/>
    <property type="project" value="UniProtKB-EC"/>
</dbReference>
<dbReference type="Gene3D" id="3.40.50.720">
    <property type="entry name" value="NAD(P)-binding Rossmann-like Domain"/>
    <property type="match status" value="2"/>
</dbReference>
<comment type="caution">
    <text evidence="6">The sequence shown here is derived from an EMBL/GenBank/DDBJ whole genome shotgun (WGS) entry which is preliminary data.</text>
</comment>
<dbReference type="InterPro" id="IPR029752">
    <property type="entry name" value="D-isomer_DH_CS1"/>
</dbReference>
<dbReference type="RefSeq" id="WP_204418741.1">
    <property type="nucleotide sequence ID" value="NZ_JAFBED010000011.1"/>
</dbReference>
<dbReference type="SUPFAM" id="SSF52283">
    <property type="entry name" value="Formate/glycerate dehydrogenase catalytic domain-like"/>
    <property type="match status" value="1"/>
</dbReference>
<keyword evidence="7" id="KW-1185">Reference proteome</keyword>
<evidence type="ECO:0000256" key="3">
    <source>
        <dbReference type="RuleBase" id="RU003719"/>
    </source>
</evidence>
<organism evidence="6 7">
    <name type="scientific">Sutcliffiella tianshenii</name>
    <dbReference type="NCBI Taxonomy" id="1463404"/>
    <lineage>
        <taxon>Bacteria</taxon>
        <taxon>Bacillati</taxon>
        <taxon>Bacillota</taxon>
        <taxon>Bacilli</taxon>
        <taxon>Bacillales</taxon>
        <taxon>Bacillaceae</taxon>
        <taxon>Sutcliffiella</taxon>
    </lineage>
</organism>
<evidence type="ECO:0000313" key="6">
    <source>
        <dbReference type="EMBL" id="MBM7621834.1"/>
    </source>
</evidence>
<dbReference type="PANTHER" id="PTHR10996:SF283">
    <property type="entry name" value="GLYOXYLATE_HYDROXYPYRUVATE REDUCTASE B"/>
    <property type="match status" value="1"/>
</dbReference>
<gene>
    <name evidence="6" type="ORF">JOC95_003742</name>
</gene>
<evidence type="ECO:0000259" key="5">
    <source>
        <dbReference type="Pfam" id="PF02826"/>
    </source>
</evidence>
<name>A0ABS2P4M6_9BACI</name>
<keyword evidence="2 3" id="KW-0560">Oxidoreductase</keyword>
<dbReference type="Proteomes" id="UP000737402">
    <property type="component" value="Unassembled WGS sequence"/>
</dbReference>
<dbReference type="Pfam" id="PF02826">
    <property type="entry name" value="2-Hacid_dh_C"/>
    <property type="match status" value="1"/>
</dbReference>
<evidence type="ECO:0000313" key="7">
    <source>
        <dbReference type="Proteomes" id="UP000737402"/>
    </source>
</evidence>
<dbReference type="PROSITE" id="PS00671">
    <property type="entry name" value="D_2_HYDROXYACID_DH_3"/>
    <property type="match status" value="1"/>
</dbReference>
<protein>
    <submittedName>
        <fullName evidence="6">Glyoxylate reductase</fullName>
        <ecNumber evidence="6">1.1.1.26</ecNumber>
    </submittedName>
</protein>
<sequence>MSKPYVFITRKISEEVLTPLNQIADVQMWNSESEAVPREVLLQEGKKADALLTMLSDSVDEELLNVASNLKVVANLAVGYDNIDLETAARNDVIVCNTPDVLTETTADLAFGLMLSAARRLAEAHLFVKEGQWQSWSPYLLAGADVHHKTIGIVGMGSIGTAVARRAKGFGMEILYHNRSRHDEAEKELGAVYKSFDELLELSDFVVCLTPLTEETKNLFDEDAFKRMKASAIFINVGRGQVVDEGALIHALEQKEIAGAGLDVFYKEPIGADHPLLKFPQVVALPHIGSASVETRTTMMELCRDNIIAVLEGRAAKSVVGRK</sequence>
<reference evidence="6 7" key="1">
    <citation type="submission" date="2021-01" db="EMBL/GenBank/DDBJ databases">
        <title>Genomic Encyclopedia of Type Strains, Phase IV (KMG-IV): sequencing the most valuable type-strain genomes for metagenomic binning, comparative biology and taxonomic classification.</title>
        <authorList>
            <person name="Goeker M."/>
        </authorList>
    </citation>
    <scope>NUCLEOTIDE SEQUENCE [LARGE SCALE GENOMIC DNA]</scope>
    <source>
        <strain evidence="6 7">DSM 25879</strain>
    </source>
</reference>
<accession>A0ABS2P4M6</accession>
<proteinExistence type="inferred from homology"/>
<dbReference type="SUPFAM" id="SSF51735">
    <property type="entry name" value="NAD(P)-binding Rossmann-fold domains"/>
    <property type="match status" value="1"/>
</dbReference>
<dbReference type="PANTHER" id="PTHR10996">
    <property type="entry name" value="2-HYDROXYACID DEHYDROGENASE-RELATED"/>
    <property type="match status" value="1"/>
</dbReference>
<dbReference type="Pfam" id="PF00389">
    <property type="entry name" value="2-Hacid_dh"/>
    <property type="match status" value="1"/>
</dbReference>
<evidence type="ECO:0000256" key="2">
    <source>
        <dbReference type="ARBA" id="ARBA00023002"/>
    </source>
</evidence>
<dbReference type="PROSITE" id="PS00065">
    <property type="entry name" value="D_2_HYDROXYACID_DH_1"/>
    <property type="match status" value="1"/>
</dbReference>
<evidence type="ECO:0000256" key="1">
    <source>
        <dbReference type="ARBA" id="ARBA00005854"/>
    </source>
</evidence>
<dbReference type="CDD" id="cd05301">
    <property type="entry name" value="GDH"/>
    <property type="match status" value="1"/>
</dbReference>